<dbReference type="Pfam" id="PF00300">
    <property type="entry name" value="His_Phos_1"/>
    <property type="match status" value="1"/>
</dbReference>
<name>A0A016WJ54_9BILA</name>
<dbReference type="InterPro" id="IPR013078">
    <property type="entry name" value="His_Pase_superF_clade-1"/>
</dbReference>
<reference evidence="2" key="1">
    <citation type="journal article" date="2015" name="Nat. Genet.">
        <title>The genome and transcriptome of the zoonotic hookworm Ancylostoma ceylanicum identify infection-specific gene families.</title>
        <authorList>
            <person name="Schwarz E.M."/>
            <person name="Hu Y."/>
            <person name="Antoshechkin I."/>
            <person name="Miller M.M."/>
            <person name="Sternberg P.W."/>
            <person name="Aroian R.V."/>
        </authorList>
    </citation>
    <scope>NUCLEOTIDE SEQUENCE</scope>
    <source>
        <strain evidence="2">HY135</strain>
    </source>
</reference>
<organism evidence="1 2">
    <name type="scientific">Ancylostoma ceylanicum</name>
    <dbReference type="NCBI Taxonomy" id="53326"/>
    <lineage>
        <taxon>Eukaryota</taxon>
        <taxon>Metazoa</taxon>
        <taxon>Ecdysozoa</taxon>
        <taxon>Nematoda</taxon>
        <taxon>Chromadorea</taxon>
        <taxon>Rhabditida</taxon>
        <taxon>Rhabditina</taxon>
        <taxon>Rhabditomorpha</taxon>
        <taxon>Strongyloidea</taxon>
        <taxon>Ancylostomatidae</taxon>
        <taxon>Ancylostomatinae</taxon>
        <taxon>Ancylostoma</taxon>
    </lineage>
</organism>
<accession>A0A016WJ54</accession>
<comment type="caution">
    <text evidence="1">The sequence shown here is derived from an EMBL/GenBank/DDBJ whole genome shotgun (WGS) entry which is preliminary data.</text>
</comment>
<evidence type="ECO:0000313" key="2">
    <source>
        <dbReference type="Proteomes" id="UP000024635"/>
    </source>
</evidence>
<dbReference type="Gene3D" id="3.40.50.1240">
    <property type="entry name" value="Phosphoglycerate mutase-like"/>
    <property type="match status" value="1"/>
</dbReference>
<protein>
    <submittedName>
        <fullName evidence="1">Uncharacterized protein</fullName>
    </submittedName>
</protein>
<dbReference type="InterPro" id="IPR051710">
    <property type="entry name" value="Phosphatase_SH3-domain"/>
</dbReference>
<evidence type="ECO:0000313" key="1">
    <source>
        <dbReference type="EMBL" id="EYC39616.1"/>
    </source>
</evidence>
<dbReference type="SUPFAM" id="SSF53254">
    <property type="entry name" value="Phosphoglycerate mutase-like"/>
    <property type="match status" value="1"/>
</dbReference>
<proteinExistence type="predicted"/>
<gene>
    <name evidence="1" type="primary">Acey_s0649.g1123</name>
    <name evidence="1" type="ORF">Y032_0649g1123</name>
</gene>
<dbReference type="OrthoDB" id="5839182at2759"/>
<dbReference type="InterPro" id="IPR029033">
    <property type="entry name" value="His_PPase_superfam"/>
</dbReference>
<dbReference type="EMBL" id="JARK01000249">
    <property type="protein sequence ID" value="EYC39616.1"/>
    <property type="molecule type" value="Genomic_DNA"/>
</dbReference>
<sequence length="178" mass="19516">MSGGKVLKIYCSPELRCVQTAAGIARAASDSHASICVEPALSDWVQLSPEGSSKNWLTTNQLTSMGYPVQEGYKPHLTQLPKNESPEDYLRRLSSFLTKISGSSESVVVVVANAHALEVARNRPWTTAEQLCQIKKAIRNCATCEVGVDSDNKVYAVEPLMLPFTKTLKDAQEKMMVK</sequence>
<dbReference type="Proteomes" id="UP000024635">
    <property type="component" value="Unassembled WGS sequence"/>
</dbReference>
<dbReference type="GO" id="GO:0016791">
    <property type="term" value="F:phosphatase activity"/>
    <property type="evidence" value="ECO:0007669"/>
    <property type="project" value="UniProtKB-ARBA"/>
</dbReference>
<dbReference type="PANTHER" id="PTHR16469">
    <property type="entry name" value="UBIQUITIN-ASSOCIATED AND SH3 DOMAIN-CONTAINING BA-RELATED"/>
    <property type="match status" value="1"/>
</dbReference>
<dbReference type="PANTHER" id="PTHR16469:SF5">
    <property type="entry name" value="PHOSPHOGLYCERATE MUTASE FAMILY PROTEIN"/>
    <property type="match status" value="1"/>
</dbReference>
<keyword evidence="2" id="KW-1185">Reference proteome</keyword>
<dbReference type="AlphaFoldDB" id="A0A016WJ54"/>